<accession>A0A7L0Y200</accession>
<feature type="non-terminal residue" evidence="1">
    <location>
        <position position="83"/>
    </location>
</feature>
<evidence type="ECO:0000313" key="2">
    <source>
        <dbReference type="Proteomes" id="UP000537779"/>
    </source>
</evidence>
<protein>
    <submittedName>
        <fullName evidence="1">ENV1 protein</fullName>
    </submittedName>
</protein>
<reference evidence="1 2" key="1">
    <citation type="submission" date="2019-09" db="EMBL/GenBank/DDBJ databases">
        <title>Bird 10,000 Genomes (B10K) Project - Family phase.</title>
        <authorList>
            <person name="Zhang G."/>
        </authorList>
    </citation>
    <scope>NUCLEOTIDE SEQUENCE [LARGE SCALE GENOMIC DNA]</scope>
    <source>
        <strain evidence="1">B10K-DU-001-37</strain>
        <tissue evidence="1">Muscle</tissue>
    </source>
</reference>
<dbReference type="EMBL" id="VXAW01031301">
    <property type="protein sequence ID" value="NXM09840.1"/>
    <property type="molecule type" value="Genomic_DNA"/>
</dbReference>
<proteinExistence type="predicted"/>
<dbReference type="InterPro" id="IPR018154">
    <property type="entry name" value="TLV/ENV_coat_polyprotein"/>
</dbReference>
<feature type="non-terminal residue" evidence="1">
    <location>
        <position position="1"/>
    </location>
</feature>
<keyword evidence="2" id="KW-1185">Reference proteome</keyword>
<comment type="caution">
    <text evidence="1">The sequence shown here is derived from an EMBL/GenBank/DDBJ whole genome shotgun (WGS) entry which is preliminary data.</text>
</comment>
<evidence type="ECO:0000313" key="1">
    <source>
        <dbReference type="EMBL" id="NXM09840.1"/>
    </source>
</evidence>
<dbReference type="AlphaFoldDB" id="A0A7L0Y200"/>
<organism evidence="1 2">
    <name type="scientific">Tyrannus savana</name>
    <name type="common">Fork-tailed flycatcher</name>
    <name type="synonym">Muscivora tyrannus</name>
    <dbReference type="NCBI Taxonomy" id="137541"/>
    <lineage>
        <taxon>Eukaryota</taxon>
        <taxon>Metazoa</taxon>
        <taxon>Chordata</taxon>
        <taxon>Craniata</taxon>
        <taxon>Vertebrata</taxon>
        <taxon>Euteleostomi</taxon>
        <taxon>Archelosauria</taxon>
        <taxon>Archosauria</taxon>
        <taxon>Dinosauria</taxon>
        <taxon>Saurischia</taxon>
        <taxon>Theropoda</taxon>
        <taxon>Coelurosauria</taxon>
        <taxon>Aves</taxon>
        <taxon>Neognathae</taxon>
        <taxon>Neoaves</taxon>
        <taxon>Telluraves</taxon>
        <taxon>Australaves</taxon>
        <taxon>Passeriformes</taxon>
        <taxon>Tyrannidae</taxon>
        <taxon>Tyrannus</taxon>
    </lineage>
</organism>
<dbReference type="Proteomes" id="UP000537779">
    <property type="component" value="Unassembled WGS sequence"/>
</dbReference>
<sequence length="83" mass="9367">FYEREDSLLHLAEASYRALNQTEPNMTDSCWLCYDVQPPFYEGVGLNATFKLSKENIPAHCHWHEKEIGLTMSQVSGSGTCIG</sequence>
<dbReference type="Pfam" id="PF00429">
    <property type="entry name" value="TLV_coat"/>
    <property type="match status" value="1"/>
</dbReference>
<name>A0A7L0Y200_TYRSA</name>
<gene>
    <name evidence="1" type="primary">Env1_9</name>
    <name evidence="1" type="ORF">TYRSAV_R15443</name>
</gene>